<accession>A0A2G1DTH2</accession>
<keyword evidence="2" id="KW-1185">Reference proteome</keyword>
<evidence type="ECO:0000313" key="2">
    <source>
        <dbReference type="Proteomes" id="UP000226080"/>
    </source>
</evidence>
<dbReference type="EMBL" id="PCGW01000001">
    <property type="protein sequence ID" value="PHO21704.1"/>
    <property type="molecule type" value="Genomic_DNA"/>
</dbReference>
<comment type="caution">
    <text evidence="1">The sequence shown here is derived from an EMBL/GenBank/DDBJ whole genome shotgun (WGS) entry which is preliminary data.</text>
</comment>
<dbReference type="Proteomes" id="UP000226080">
    <property type="component" value="Unassembled WGS sequence"/>
</dbReference>
<sequence>MYWLGTSRKVQRFLLPTMCTGCLKSLAFQRGIFYSVRDLETEKCGQNSRCFSIQTDKSLTYLYIGISLMLLSL</sequence>
<proteinExistence type="predicted"/>
<gene>
    <name evidence="1" type="ORF">CQR80_01035</name>
</gene>
<protein>
    <submittedName>
        <fullName evidence="1">Uncharacterized protein</fullName>
    </submittedName>
</protein>
<reference evidence="1 2" key="1">
    <citation type="submission" date="2017-10" db="EMBL/GenBank/DDBJ databases">
        <title>Draft genome sequences of Aggregatibacter actinomycetemcomitans strains 310a and 310b.</title>
        <authorList>
            <person name="May A.C."/>
            <person name="Ohta H."/>
            <person name="Maeda H."/>
            <person name="Kokeguchi S."/>
            <person name="Cugini C."/>
        </authorList>
    </citation>
    <scope>NUCLEOTIDE SEQUENCE [LARGE SCALE GENOMIC DNA]</scope>
    <source>
        <strain evidence="1 2">310b</strain>
    </source>
</reference>
<organism evidence="1 2">
    <name type="scientific">Aggregatibacter actinomycetemcomitans</name>
    <name type="common">Actinobacillus actinomycetemcomitans</name>
    <name type="synonym">Haemophilus actinomycetemcomitans</name>
    <dbReference type="NCBI Taxonomy" id="714"/>
    <lineage>
        <taxon>Bacteria</taxon>
        <taxon>Pseudomonadati</taxon>
        <taxon>Pseudomonadota</taxon>
        <taxon>Gammaproteobacteria</taxon>
        <taxon>Pasteurellales</taxon>
        <taxon>Pasteurellaceae</taxon>
        <taxon>Aggregatibacter</taxon>
    </lineage>
</organism>
<evidence type="ECO:0000313" key="1">
    <source>
        <dbReference type="EMBL" id="PHO21704.1"/>
    </source>
</evidence>
<name>A0A2G1DTH2_AGGAC</name>